<evidence type="ECO:0000256" key="1">
    <source>
        <dbReference type="SAM" id="MobiDB-lite"/>
    </source>
</evidence>
<comment type="caution">
    <text evidence="2">The sequence shown here is derived from an EMBL/GenBank/DDBJ whole genome shotgun (WGS) entry which is preliminary data.</text>
</comment>
<dbReference type="Proteomes" id="UP001066276">
    <property type="component" value="Chromosome 5"/>
</dbReference>
<dbReference type="EMBL" id="JANPWB010000009">
    <property type="protein sequence ID" value="KAJ1154951.1"/>
    <property type="molecule type" value="Genomic_DNA"/>
</dbReference>
<accession>A0AAV7RR06</accession>
<proteinExistence type="predicted"/>
<protein>
    <submittedName>
        <fullName evidence="2">Uncharacterized protein</fullName>
    </submittedName>
</protein>
<name>A0AAV7RR06_PLEWA</name>
<dbReference type="AlphaFoldDB" id="A0AAV7RR06"/>
<evidence type="ECO:0000313" key="3">
    <source>
        <dbReference type="Proteomes" id="UP001066276"/>
    </source>
</evidence>
<sequence length="191" mass="20594">MSARGANPEVESDPDIRERDAKGEEERRETRRTGEMGAAEPGERGSSSSAGSRTGEGDTEEDGETDAENAEKPRDNAQRRHVPGGAWLSQVPRLLGGQVPAAGRTGNKRCHVNRLETLCICPGLWLLGNEVPEVRGPLAKKVATATMSPCVGSKECLFLCVRHGALRIAEFVYDKPLHVVGSMIALNVMIH</sequence>
<feature type="compositionally biased region" description="Basic and acidic residues" evidence="1">
    <location>
        <begin position="14"/>
        <end position="34"/>
    </location>
</feature>
<keyword evidence="3" id="KW-1185">Reference proteome</keyword>
<feature type="compositionally biased region" description="Basic and acidic residues" evidence="1">
    <location>
        <begin position="69"/>
        <end position="78"/>
    </location>
</feature>
<feature type="compositionally biased region" description="Acidic residues" evidence="1">
    <location>
        <begin position="57"/>
        <end position="68"/>
    </location>
</feature>
<feature type="compositionally biased region" description="Low complexity" evidence="1">
    <location>
        <begin position="35"/>
        <end position="53"/>
    </location>
</feature>
<gene>
    <name evidence="2" type="ORF">NDU88_007690</name>
</gene>
<evidence type="ECO:0000313" key="2">
    <source>
        <dbReference type="EMBL" id="KAJ1154951.1"/>
    </source>
</evidence>
<organism evidence="2 3">
    <name type="scientific">Pleurodeles waltl</name>
    <name type="common">Iberian ribbed newt</name>
    <dbReference type="NCBI Taxonomy" id="8319"/>
    <lineage>
        <taxon>Eukaryota</taxon>
        <taxon>Metazoa</taxon>
        <taxon>Chordata</taxon>
        <taxon>Craniata</taxon>
        <taxon>Vertebrata</taxon>
        <taxon>Euteleostomi</taxon>
        <taxon>Amphibia</taxon>
        <taxon>Batrachia</taxon>
        <taxon>Caudata</taxon>
        <taxon>Salamandroidea</taxon>
        <taxon>Salamandridae</taxon>
        <taxon>Pleurodelinae</taxon>
        <taxon>Pleurodeles</taxon>
    </lineage>
</organism>
<reference evidence="2" key="1">
    <citation type="journal article" date="2022" name="bioRxiv">
        <title>Sequencing and chromosome-scale assembly of the giantPleurodeles waltlgenome.</title>
        <authorList>
            <person name="Brown T."/>
            <person name="Elewa A."/>
            <person name="Iarovenko S."/>
            <person name="Subramanian E."/>
            <person name="Araus A.J."/>
            <person name="Petzold A."/>
            <person name="Susuki M."/>
            <person name="Suzuki K.-i.T."/>
            <person name="Hayashi T."/>
            <person name="Toyoda A."/>
            <person name="Oliveira C."/>
            <person name="Osipova E."/>
            <person name="Leigh N.D."/>
            <person name="Simon A."/>
            <person name="Yun M.H."/>
        </authorList>
    </citation>
    <scope>NUCLEOTIDE SEQUENCE</scope>
    <source>
        <strain evidence="2">20211129_DDA</strain>
        <tissue evidence="2">Liver</tissue>
    </source>
</reference>
<feature type="region of interest" description="Disordered" evidence="1">
    <location>
        <begin position="1"/>
        <end position="89"/>
    </location>
</feature>